<feature type="coiled-coil region" evidence="1">
    <location>
        <begin position="40"/>
        <end position="67"/>
    </location>
</feature>
<dbReference type="AlphaFoldDB" id="A0AAN8GDW7"/>
<accession>A0AAN8GDW7</accession>
<sequence>MANRLQLLEMAFKDQVVARLSIEREVNNQSYVNLLLDKKLASFIDRLEKMNKRYQHLEKRFDDISARLYSDESIGFIIILVIIIELLLRFKPQVQALQLRVRGQEKKLHHEEKESPQPKNGVNYSPKHGISLKNELCVVVFKRDNNNIISTFIDLAIKNLDDVKLTTPTHYVIEKHDVLRQIPRTRLYLIVSEIDEKSTFGFCRQMDNDIQISTIRFIKSLGGSIILVIANDETSKKLTAHSLYNTSLRFIQSNDILQELASNGKVFSMWRELSSHQMSHLRKIIRTALNLKLPIR</sequence>
<evidence type="ECO:0000256" key="1">
    <source>
        <dbReference type="SAM" id="Coils"/>
    </source>
</evidence>
<comment type="caution">
    <text evidence="2">The sequence shown here is derived from an EMBL/GenBank/DDBJ whole genome shotgun (WGS) entry which is preliminary data.</text>
</comment>
<keyword evidence="1" id="KW-0175">Coiled coil</keyword>
<protein>
    <submittedName>
        <fullName evidence="2">Uncharacterized protein</fullName>
    </submittedName>
</protein>
<dbReference type="Proteomes" id="UP001347796">
    <property type="component" value="Unassembled WGS sequence"/>
</dbReference>
<reference evidence="2 3" key="1">
    <citation type="submission" date="2024-01" db="EMBL/GenBank/DDBJ databases">
        <title>The genome of the rayed Mediterranean limpet Patella caerulea (Linnaeus, 1758).</title>
        <authorList>
            <person name="Anh-Thu Weber A."/>
            <person name="Halstead-Nussloch G."/>
        </authorList>
    </citation>
    <scope>NUCLEOTIDE SEQUENCE [LARGE SCALE GENOMIC DNA]</scope>
    <source>
        <strain evidence="2">AATW-2023a</strain>
        <tissue evidence="2">Whole specimen</tissue>
    </source>
</reference>
<keyword evidence="3" id="KW-1185">Reference proteome</keyword>
<evidence type="ECO:0000313" key="3">
    <source>
        <dbReference type="Proteomes" id="UP001347796"/>
    </source>
</evidence>
<organism evidence="2 3">
    <name type="scientific">Patella caerulea</name>
    <name type="common">Rayed Mediterranean limpet</name>
    <dbReference type="NCBI Taxonomy" id="87958"/>
    <lineage>
        <taxon>Eukaryota</taxon>
        <taxon>Metazoa</taxon>
        <taxon>Spiralia</taxon>
        <taxon>Lophotrochozoa</taxon>
        <taxon>Mollusca</taxon>
        <taxon>Gastropoda</taxon>
        <taxon>Patellogastropoda</taxon>
        <taxon>Patelloidea</taxon>
        <taxon>Patellidae</taxon>
        <taxon>Patella</taxon>
    </lineage>
</organism>
<dbReference type="EMBL" id="JAZGQO010000015">
    <property type="protein sequence ID" value="KAK6169206.1"/>
    <property type="molecule type" value="Genomic_DNA"/>
</dbReference>
<proteinExistence type="predicted"/>
<name>A0AAN8GDW7_PATCE</name>
<gene>
    <name evidence="2" type="ORF">SNE40_020302</name>
</gene>
<evidence type="ECO:0000313" key="2">
    <source>
        <dbReference type="EMBL" id="KAK6169206.1"/>
    </source>
</evidence>